<keyword evidence="3" id="KW-1185">Reference proteome</keyword>
<dbReference type="InterPro" id="IPR007844">
    <property type="entry name" value="AsmA"/>
</dbReference>
<dbReference type="RefSeq" id="WP_103875279.1">
    <property type="nucleotide sequence ID" value="NZ_FNUY01000015.1"/>
</dbReference>
<dbReference type="EMBL" id="FNUY01000015">
    <property type="protein sequence ID" value="SEG79774.1"/>
    <property type="molecule type" value="Genomic_DNA"/>
</dbReference>
<dbReference type="PANTHER" id="PTHR30441">
    <property type="entry name" value="DUF748 DOMAIN-CONTAINING PROTEIN"/>
    <property type="match status" value="1"/>
</dbReference>
<evidence type="ECO:0000313" key="3">
    <source>
        <dbReference type="Proteomes" id="UP000236743"/>
    </source>
</evidence>
<dbReference type="Pfam" id="PF05170">
    <property type="entry name" value="AsmA"/>
    <property type="match status" value="1"/>
</dbReference>
<sequence>MTRRASILAYSVAIALGLLGLQSWSIAVGRVEQRVIAAIEDRTGLVVTGMERAEIALLPLPRISLSNVRFTQRDGVLAGSAVRIKARARLLPLLVGRFSFNRIDLVAPQIDVAVPGDGGSVTDWLAPPLAYLESLRNQSRIVIAAGSIFIRAQGAIQSVLRDVNLYLEERDPHEPISLSGSLNWRGIPTELSLVWPMADGRAKTALSVTSTLVKLRFEGTRSGPHDPVINGQLALSTPSLQELLGWFDEKPRLVAAIGSLALSADAQIKPHEVSLSNAVASLDGERLDGAIKLGDAGERLSLSGTLAGASLDLGRLVSRLQIPALGSAGDAPLTFESWTAQDIDLRVSVDSARANGAHLSDVATYLLVKKGRFEAGLLRANAYGGNVKGRFLAVSAPGGVDVKLQAGLDKVNFGQAASDVPQLARLSGTGGLQITLDGLGRTVDEVIGSLSGRANLALRQGEIGGVALAELLRRAERSPALALRDWRQGKTPFETATANAGIANGLLVLTDAQMSGPSYRLTLAGTASLPARTLDMTALLTPVNGSLKLPFTLKGSMDDPALELDVDATLRPSGAQAFPTLLTR</sequence>
<evidence type="ECO:0000313" key="2">
    <source>
        <dbReference type="EMBL" id="SEG79774.1"/>
    </source>
</evidence>
<evidence type="ECO:0000259" key="1">
    <source>
        <dbReference type="Pfam" id="PF05170"/>
    </source>
</evidence>
<feature type="domain" description="AsmA" evidence="1">
    <location>
        <begin position="336"/>
        <end position="510"/>
    </location>
</feature>
<organism evidence="2 3">
    <name type="scientific">Bosea lathyri</name>
    <dbReference type="NCBI Taxonomy" id="1036778"/>
    <lineage>
        <taxon>Bacteria</taxon>
        <taxon>Pseudomonadati</taxon>
        <taxon>Pseudomonadota</taxon>
        <taxon>Alphaproteobacteria</taxon>
        <taxon>Hyphomicrobiales</taxon>
        <taxon>Boseaceae</taxon>
        <taxon>Bosea</taxon>
    </lineage>
</organism>
<dbReference type="GO" id="GO:0090313">
    <property type="term" value="P:regulation of protein targeting to membrane"/>
    <property type="evidence" value="ECO:0007669"/>
    <property type="project" value="TreeGrafter"/>
</dbReference>
<name>A0A1H6D3X0_9HYPH</name>
<proteinExistence type="predicted"/>
<dbReference type="OrthoDB" id="8003028at2"/>
<accession>A0A1H6D3X0</accession>
<reference evidence="2 3" key="1">
    <citation type="submission" date="2016-10" db="EMBL/GenBank/DDBJ databases">
        <authorList>
            <person name="de Groot N.N."/>
        </authorList>
    </citation>
    <scope>NUCLEOTIDE SEQUENCE [LARGE SCALE GENOMIC DNA]</scope>
    <source>
        <strain evidence="2 3">DSM 26656</strain>
    </source>
</reference>
<gene>
    <name evidence="2" type="ORF">SAMN04488115_11517</name>
</gene>
<dbReference type="AlphaFoldDB" id="A0A1H6D3X0"/>
<dbReference type="Proteomes" id="UP000236743">
    <property type="component" value="Unassembled WGS sequence"/>
</dbReference>
<dbReference type="InterPro" id="IPR052894">
    <property type="entry name" value="AsmA-related"/>
</dbReference>
<protein>
    <submittedName>
        <fullName evidence="2">AsmA-like C-terminal region</fullName>
    </submittedName>
</protein>
<dbReference type="GO" id="GO:0005886">
    <property type="term" value="C:plasma membrane"/>
    <property type="evidence" value="ECO:0007669"/>
    <property type="project" value="TreeGrafter"/>
</dbReference>
<dbReference type="PANTHER" id="PTHR30441:SF4">
    <property type="entry name" value="PROTEIN ASMA"/>
    <property type="match status" value="1"/>
</dbReference>